<protein>
    <submittedName>
        <fullName evidence="1">6145_t:CDS:1</fullName>
    </submittedName>
</protein>
<dbReference type="AlphaFoldDB" id="A0A9N8V464"/>
<evidence type="ECO:0000313" key="1">
    <source>
        <dbReference type="EMBL" id="CAG8436878.1"/>
    </source>
</evidence>
<feature type="non-terminal residue" evidence="1">
    <location>
        <position position="1"/>
    </location>
</feature>
<organism evidence="1 2">
    <name type="scientific">Diversispora eburnea</name>
    <dbReference type="NCBI Taxonomy" id="1213867"/>
    <lineage>
        <taxon>Eukaryota</taxon>
        <taxon>Fungi</taxon>
        <taxon>Fungi incertae sedis</taxon>
        <taxon>Mucoromycota</taxon>
        <taxon>Glomeromycotina</taxon>
        <taxon>Glomeromycetes</taxon>
        <taxon>Diversisporales</taxon>
        <taxon>Diversisporaceae</taxon>
        <taxon>Diversispora</taxon>
    </lineage>
</organism>
<dbReference type="OrthoDB" id="2448629at2759"/>
<gene>
    <name evidence="1" type="ORF">DEBURN_LOCUS1075</name>
</gene>
<name>A0A9N8V464_9GLOM</name>
<reference evidence="1" key="1">
    <citation type="submission" date="2021-06" db="EMBL/GenBank/DDBJ databases">
        <authorList>
            <person name="Kallberg Y."/>
            <person name="Tangrot J."/>
            <person name="Rosling A."/>
        </authorList>
    </citation>
    <scope>NUCLEOTIDE SEQUENCE</scope>
    <source>
        <strain evidence="1">AZ414A</strain>
    </source>
</reference>
<keyword evidence="2" id="KW-1185">Reference proteome</keyword>
<evidence type="ECO:0000313" key="2">
    <source>
        <dbReference type="Proteomes" id="UP000789706"/>
    </source>
</evidence>
<sequence>MPISCKKLAIKNRLKNQLYSSDEGYDQKKYHEMKKASYIGKSTETYYQKYGPSAIYTKAAKCSLPINKYFTQTESDVTINTEINSNILIQENLKEELVESIQDKNDILASEASEENS</sequence>
<dbReference type="EMBL" id="CAJVPK010000042">
    <property type="protein sequence ID" value="CAG8436878.1"/>
    <property type="molecule type" value="Genomic_DNA"/>
</dbReference>
<proteinExistence type="predicted"/>
<dbReference type="Proteomes" id="UP000789706">
    <property type="component" value="Unassembled WGS sequence"/>
</dbReference>
<comment type="caution">
    <text evidence="1">The sequence shown here is derived from an EMBL/GenBank/DDBJ whole genome shotgun (WGS) entry which is preliminary data.</text>
</comment>
<accession>A0A9N8V464</accession>